<sequence>MKKLKHALVCGLIFFAIGFIASLLIFNGKAEEKVSSQTILTALRDRGFLVTETYVLNESVKIENDSEDFWRKLLWGQAIKAYGVVEVNLGVDLARMEEKDIEINKNKIIVAIPNVRIFNSRLVGDVSLENKQGILKRIFENDNGYNQALESLVNEAE</sequence>
<protein>
    <recommendedName>
        <fullName evidence="3">DUF4230 domain-containing protein</fullName>
    </recommendedName>
</protein>
<dbReference type="Proteomes" id="UP000177407">
    <property type="component" value="Unassembled WGS sequence"/>
</dbReference>
<accession>A0A1F5S267</accession>
<name>A0A1F5S267_9BACT</name>
<organism evidence="1 2">
    <name type="scientific">Candidatus Falkowbacteria bacterium RIFOXYA2_FULL_38_12</name>
    <dbReference type="NCBI Taxonomy" id="1797993"/>
    <lineage>
        <taxon>Bacteria</taxon>
        <taxon>Candidatus Falkowiibacteriota</taxon>
    </lineage>
</organism>
<reference evidence="1 2" key="1">
    <citation type="journal article" date="2016" name="Nat. Commun.">
        <title>Thousands of microbial genomes shed light on interconnected biogeochemical processes in an aquifer system.</title>
        <authorList>
            <person name="Anantharaman K."/>
            <person name="Brown C.T."/>
            <person name="Hug L.A."/>
            <person name="Sharon I."/>
            <person name="Castelle C.J."/>
            <person name="Probst A.J."/>
            <person name="Thomas B.C."/>
            <person name="Singh A."/>
            <person name="Wilkins M.J."/>
            <person name="Karaoz U."/>
            <person name="Brodie E.L."/>
            <person name="Williams K.H."/>
            <person name="Hubbard S.S."/>
            <person name="Banfield J.F."/>
        </authorList>
    </citation>
    <scope>NUCLEOTIDE SEQUENCE [LARGE SCALE GENOMIC DNA]</scope>
</reference>
<proteinExistence type="predicted"/>
<dbReference type="EMBL" id="MFGA01000021">
    <property type="protein sequence ID" value="OGF20662.1"/>
    <property type="molecule type" value="Genomic_DNA"/>
</dbReference>
<comment type="caution">
    <text evidence="1">The sequence shown here is derived from an EMBL/GenBank/DDBJ whole genome shotgun (WGS) entry which is preliminary data.</text>
</comment>
<evidence type="ECO:0008006" key="3">
    <source>
        <dbReference type="Google" id="ProtNLM"/>
    </source>
</evidence>
<dbReference type="InterPro" id="IPR025324">
    <property type="entry name" value="DUF4230"/>
</dbReference>
<evidence type="ECO:0000313" key="1">
    <source>
        <dbReference type="EMBL" id="OGF20662.1"/>
    </source>
</evidence>
<dbReference type="Pfam" id="PF14014">
    <property type="entry name" value="DUF4230"/>
    <property type="match status" value="1"/>
</dbReference>
<gene>
    <name evidence="1" type="ORF">A2257_01385</name>
</gene>
<dbReference type="AlphaFoldDB" id="A0A1F5S267"/>
<evidence type="ECO:0000313" key="2">
    <source>
        <dbReference type="Proteomes" id="UP000177407"/>
    </source>
</evidence>